<gene>
    <name evidence="2" type="ORF">SQPV_0920</name>
</gene>
<feature type="compositionally biased region" description="Pro residues" evidence="1">
    <location>
        <begin position="76"/>
        <end position="86"/>
    </location>
</feature>
<protein>
    <submittedName>
        <fullName evidence="2">Conserved hypothetical pox protein truncated PPV</fullName>
    </submittedName>
</protein>
<dbReference type="EMBL" id="HE601899">
    <property type="protein sequence ID" value="CCD83275.1"/>
    <property type="molecule type" value="Genomic_DNA"/>
</dbReference>
<dbReference type="RefSeq" id="YP_008658517.1">
    <property type="nucleotide sequence ID" value="NC_022563.1"/>
</dbReference>
<feature type="region of interest" description="Disordered" evidence="1">
    <location>
        <begin position="22"/>
        <end position="49"/>
    </location>
</feature>
<proteinExistence type="predicted"/>
<feature type="region of interest" description="Disordered" evidence="1">
    <location>
        <begin position="73"/>
        <end position="93"/>
    </location>
</feature>
<dbReference type="Proteomes" id="UP000144311">
    <property type="component" value="Segment"/>
</dbReference>
<dbReference type="KEGG" id="vg:18158410"/>
<reference evidence="2 3" key="1">
    <citation type="submission" date="2011-10" db="EMBL/GenBank/DDBJ databases">
        <authorList>
            <person name="Darby A."/>
        </authorList>
    </citation>
    <scope>NUCLEOTIDE SEQUENCE [LARGE SCALE GENOMIC DNA]</scope>
    <source>
        <strain evidence="2">Red squirrel UK</strain>
    </source>
</reference>
<name>U3UBL3_9POXV</name>
<dbReference type="GeneID" id="18158410"/>
<sequence>MDFRSAFARALSGTTRVLADEDSAFFTRAPQPQQEPEAAPQPAAPVFGPKEQGAEYQRMLREQMGTIARCAAPPRRVLPPGAPPRGAPAASCPAPAAALPAAATNGSLDDTDSLKRELDKIGKEVKDLEGGASDLLSDIGSARSSTMNAIADIQRMLEMMQSGKLPGPTVARVDNAN</sequence>
<organism evidence="2 3">
    <name type="scientific">Squirrelpox virus</name>
    <dbReference type="NCBI Taxonomy" id="240426"/>
    <lineage>
        <taxon>Viruses</taxon>
        <taxon>Varidnaviria</taxon>
        <taxon>Bamfordvirae</taxon>
        <taxon>Nucleocytoviricota</taxon>
        <taxon>Pokkesviricetes</taxon>
        <taxon>Chitovirales</taxon>
        <taxon>Poxviridae</taxon>
        <taxon>Chordopoxvirinae</taxon>
        <taxon>Sciuripoxvirus</taxon>
        <taxon>Sciuripoxvirus squirrelpox</taxon>
    </lineage>
</organism>
<evidence type="ECO:0000256" key="1">
    <source>
        <dbReference type="SAM" id="MobiDB-lite"/>
    </source>
</evidence>
<evidence type="ECO:0000313" key="2">
    <source>
        <dbReference type="EMBL" id="CCD83275.1"/>
    </source>
</evidence>
<reference evidence="2 3" key="2">
    <citation type="submission" date="2013-10" db="EMBL/GenBank/DDBJ databases">
        <title>The genome of epidemic Squirrel Poxvirus reveals novel virulence genes.</title>
        <authorList>
            <person name="Darby A.C."/>
            <person name="McInnes C.J."/>
            <person name="Kjaer K.H."/>
            <person name="Wood A.R."/>
            <person name="Hughes M."/>
            <person name="Martensen P.M."/>
            <person name="Radford A.D."/>
            <person name="Hall N."/>
            <person name="Chantrey J."/>
        </authorList>
    </citation>
    <scope>NUCLEOTIDE SEQUENCE [LARGE SCALE GENOMIC DNA]</scope>
    <source>
        <strain evidence="2">Red squirrel UK</strain>
    </source>
</reference>
<keyword evidence="3" id="KW-1185">Reference proteome</keyword>
<feature type="compositionally biased region" description="Low complexity" evidence="1">
    <location>
        <begin position="29"/>
        <end position="45"/>
    </location>
</feature>
<evidence type="ECO:0000313" key="3">
    <source>
        <dbReference type="Proteomes" id="UP000144311"/>
    </source>
</evidence>
<accession>U3UBL3</accession>